<dbReference type="PROSITE" id="PS51379">
    <property type="entry name" value="4FE4S_FER_2"/>
    <property type="match status" value="1"/>
</dbReference>
<gene>
    <name evidence="5" type="primary">hdrD</name>
    <name evidence="5" type="ORF">DPPLL_25470</name>
</gene>
<dbReference type="RefSeq" id="WP_284151568.1">
    <property type="nucleotide sequence ID" value="NZ_AP025516.1"/>
</dbReference>
<evidence type="ECO:0000259" key="4">
    <source>
        <dbReference type="PROSITE" id="PS51379"/>
    </source>
</evidence>
<dbReference type="Proteomes" id="UP000830055">
    <property type="component" value="Chromosome"/>
</dbReference>
<accession>A0ABM7WB22</accession>
<dbReference type="SUPFAM" id="SSF46548">
    <property type="entry name" value="alpha-helical ferredoxin"/>
    <property type="match status" value="1"/>
</dbReference>
<evidence type="ECO:0000313" key="5">
    <source>
        <dbReference type="EMBL" id="BDD88182.1"/>
    </source>
</evidence>
<organism evidence="5 6">
    <name type="scientific">Desulfofustis limnaeus</name>
    <dbReference type="NCBI Taxonomy" id="2740163"/>
    <lineage>
        <taxon>Bacteria</taxon>
        <taxon>Pseudomonadati</taxon>
        <taxon>Thermodesulfobacteriota</taxon>
        <taxon>Desulfobulbia</taxon>
        <taxon>Desulfobulbales</taxon>
        <taxon>Desulfocapsaceae</taxon>
        <taxon>Desulfofustis</taxon>
    </lineage>
</organism>
<dbReference type="InterPro" id="IPR017900">
    <property type="entry name" value="4Fe4S_Fe_S_CS"/>
</dbReference>
<evidence type="ECO:0000256" key="2">
    <source>
        <dbReference type="ARBA" id="ARBA00023004"/>
    </source>
</evidence>
<sequence>MIDAIRNRVTELLESGKIDGFLGLALQHGHVAPHLYQRGDDLAELMLGDRERPGDARYPLNKYLINLARAYPDKTFGVLVRGCDDRGLKTLYTWNQLSPNKVVPVGIACPQELADRCQCSAPYPDEIVAGEKAEPVAFASVTAVEELELSDRFFFWMKEFVKCIKCYGCSNICPMCFCNECSLTCDDLIKRGEIPPEIPVFHHTRAMHMVGRCIDCGLCEEACPSDIPLRTLYKKVNSILADSFDYTTGLRRGQRSPLNILDPFDAKS</sequence>
<keyword evidence="1" id="KW-0479">Metal-binding</keyword>
<evidence type="ECO:0000256" key="1">
    <source>
        <dbReference type="ARBA" id="ARBA00022723"/>
    </source>
</evidence>
<dbReference type="InterPro" id="IPR017896">
    <property type="entry name" value="4Fe4S_Fe-S-bd"/>
</dbReference>
<name>A0ABM7WB22_9BACT</name>
<keyword evidence="6" id="KW-1185">Reference proteome</keyword>
<evidence type="ECO:0000256" key="3">
    <source>
        <dbReference type="ARBA" id="ARBA00023014"/>
    </source>
</evidence>
<protein>
    <submittedName>
        <fullName evidence="5">Fe-S oxidoreductase</fullName>
    </submittedName>
</protein>
<keyword evidence="2" id="KW-0408">Iron</keyword>
<dbReference type="PROSITE" id="PS00198">
    <property type="entry name" value="4FE4S_FER_1"/>
    <property type="match status" value="1"/>
</dbReference>
<proteinExistence type="predicted"/>
<dbReference type="Pfam" id="PF00037">
    <property type="entry name" value="Fer4"/>
    <property type="match status" value="1"/>
</dbReference>
<keyword evidence="3" id="KW-0411">Iron-sulfur</keyword>
<evidence type="ECO:0000313" key="6">
    <source>
        <dbReference type="Proteomes" id="UP000830055"/>
    </source>
</evidence>
<feature type="domain" description="4Fe-4S ferredoxin-type" evidence="4">
    <location>
        <begin position="204"/>
        <end position="233"/>
    </location>
</feature>
<dbReference type="EMBL" id="AP025516">
    <property type="protein sequence ID" value="BDD88182.1"/>
    <property type="molecule type" value="Genomic_DNA"/>
</dbReference>
<reference evidence="5 6" key="1">
    <citation type="submission" date="2022-01" db="EMBL/GenBank/DDBJ databases">
        <title>Desulfofustis limnae sp. nov., a novel mesophilic sulfate-reducing bacterium isolated from marsh soil.</title>
        <authorList>
            <person name="Watanabe M."/>
            <person name="Takahashi A."/>
            <person name="Kojima H."/>
            <person name="Fukui M."/>
        </authorList>
    </citation>
    <scope>NUCLEOTIDE SEQUENCE [LARGE SCALE GENOMIC DNA]</scope>
    <source>
        <strain evidence="5 6">PPLL</strain>
    </source>
</reference>